<proteinExistence type="predicted"/>
<dbReference type="InterPro" id="IPR008969">
    <property type="entry name" value="CarboxyPept-like_regulatory"/>
</dbReference>
<evidence type="ECO:0008006" key="4">
    <source>
        <dbReference type="Google" id="ProtNLM"/>
    </source>
</evidence>
<dbReference type="SUPFAM" id="SSF49464">
    <property type="entry name" value="Carboxypeptidase regulatory domain-like"/>
    <property type="match status" value="1"/>
</dbReference>
<keyword evidence="1" id="KW-0732">Signal</keyword>
<sequence>MNKHRILMKLVTSFLFALQTTLLVSQTTISGTVFDEKTNEPLEGVSVYFDGSTFGVVTNPKGYFELPVDEKINSALVISFLGYSDLVVPNPYDKGNWKIYLKEKAIVLEGVTLKADPFTRAEKLRAFKAQFLGNSANGRSCKIINEDAIWLSYDVTSNKLLAFSDEPIIIRNKLLGYENRFKLIDFFVEYNRQTLSSLSTKETYYAGTSFFIDKQKDKRLYRKRRNATYQGSVLHLMRTIRDEDFDNQKFRFFKGGFKIKPESYINVIKQENNTKVILPDFKMPILFKNRRSDLTKRGDYLIIDGYGNFSPPNNLYFNGDMGMQRIGDMLPLDFKPEK</sequence>
<feature type="signal peptide" evidence="1">
    <location>
        <begin position="1"/>
        <end position="24"/>
    </location>
</feature>
<keyword evidence="3" id="KW-1185">Reference proteome</keyword>
<name>A0A6M0CJF2_9FLAO</name>
<comment type="caution">
    <text evidence="2">The sequence shown here is derived from an EMBL/GenBank/DDBJ whole genome shotgun (WGS) entry which is preliminary data.</text>
</comment>
<evidence type="ECO:0000313" key="3">
    <source>
        <dbReference type="Proteomes" id="UP000474296"/>
    </source>
</evidence>
<dbReference type="Proteomes" id="UP000474296">
    <property type="component" value="Unassembled WGS sequence"/>
</dbReference>
<evidence type="ECO:0000256" key="1">
    <source>
        <dbReference type="SAM" id="SignalP"/>
    </source>
</evidence>
<feature type="chain" id="PRO_5027095356" description="Carboxypeptidase-like regulatory domain-containing protein" evidence="1">
    <location>
        <begin position="25"/>
        <end position="338"/>
    </location>
</feature>
<evidence type="ECO:0000313" key="2">
    <source>
        <dbReference type="EMBL" id="NER18056.1"/>
    </source>
</evidence>
<dbReference type="EMBL" id="JAABOQ010000005">
    <property type="protein sequence ID" value="NER18056.1"/>
    <property type="molecule type" value="Genomic_DNA"/>
</dbReference>
<dbReference type="Pfam" id="PF13715">
    <property type="entry name" value="CarbopepD_reg_2"/>
    <property type="match status" value="1"/>
</dbReference>
<dbReference type="AlphaFoldDB" id="A0A6M0CJF2"/>
<reference evidence="2 3" key="1">
    <citation type="submission" date="2020-01" db="EMBL/GenBank/DDBJ databases">
        <title>Spongiivirga citrea KCTC 32990T.</title>
        <authorList>
            <person name="Wang G."/>
        </authorList>
    </citation>
    <scope>NUCLEOTIDE SEQUENCE [LARGE SCALE GENOMIC DNA]</scope>
    <source>
        <strain evidence="2 3">KCTC 32990</strain>
    </source>
</reference>
<protein>
    <recommendedName>
        <fullName evidence="4">Carboxypeptidase-like regulatory domain-containing protein</fullName>
    </recommendedName>
</protein>
<gene>
    <name evidence="2" type="ORF">GWK10_12590</name>
</gene>
<accession>A0A6M0CJF2</accession>
<dbReference type="RefSeq" id="WP_164032737.1">
    <property type="nucleotide sequence ID" value="NZ_JAABOQ010000005.1"/>
</dbReference>
<dbReference type="Gene3D" id="2.60.40.1120">
    <property type="entry name" value="Carboxypeptidase-like, regulatory domain"/>
    <property type="match status" value="1"/>
</dbReference>
<organism evidence="2 3">
    <name type="scientific">Spongiivirga citrea</name>
    <dbReference type="NCBI Taxonomy" id="1481457"/>
    <lineage>
        <taxon>Bacteria</taxon>
        <taxon>Pseudomonadati</taxon>
        <taxon>Bacteroidota</taxon>
        <taxon>Flavobacteriia</taxon>
        <taxon>Flavobacteriales</taxon>
        <taxon>Flavobacteriaceae</taxon>
        <taxon>Spongiivirga</taxon>
    </lineage>
</organism>